<comment type="subunit">
    <text evidence="3">Binds to multiple calmodulin (CaM) in the presence of Ca(2+) and CaM-like proteins.</text>
</comment>
<dbReference type="PROSITE" id="PS50096">
    <property type="entry name" value="IQ"/>
    <property type="match status" value="1"/>
</dbReference>
<feature type="compositionally biased region" description="Polar residues" evidence="4">
    <location>
        <begin position="313"/>
        <end position="322"/>
    </location>
</feature>
<evidence type="ECO:0000256" key="2">
    <source>
        <dbReference type="ARBA" id="ARBA00024341"/>
    </source>
</evidence>
<accession>A0AAF1B4H3</accession>
<feature type="region of interest" description="Disordered" evidence="4">
    <location>
        <begin position="190"/>
        <end position="218"/>
    </location>
</feature>
<feature type="region of interest" description="Disordered" evidence="4">
    <location>
        <begin position="58"/>
        <end position="82"/>
    </location>
</feature>
<dbReference type="Gene3D" id="1.20.5.190">
    <property type="match status" value="1"/>
</dbReference>
<evidence type="ECO:0000256" key="4">
    <source>
        <dbReference type="SAM" id="MobiDB-lite"/>
    </source>
</evidence>
<protein>
    <recommendedName>
        <fullName evidence="5">DUF4005 domain-containing protein</fullName>
    </recommendedName>
</protein>
<feature type="compositionally biased region" description="Basic and acidic residues" evidence="4">
    <location>
        <begin position="530"/>
        <end position="539"/>
    </location>
</feature>
<feature type="region of interest" description="Disordered" evidence="4">
    <location>
        <begin position="517"/>
        <end position="734"/>
    </location>
</feature>
<organism evidence="6 7">
    <name type="scientific">Daucus carota subsp. sativus</name>
    <name type="common">Carrot</name>
    <dbReference type="NCBI Taxonomy" id="79200"/>
    <lineage>
        <taxon>Eukaryota</taxon>
        <taxon>Viridiplantae</taxon>
        <taxon>Streptophyta</taxon>
        <taxon>Embryophyta</taxon>
        <taxon>Tracheophyta</taxon>
        <taxon>Spermatophyta</taxon>
        <taxon>Magnoliopsida</taxon>
        <taxon>eudicotyledons</taxon>
        <taxon>Gunneridae</taxon>
        <taxon>Pentapetalae</taxon>
        <taxon>asterids</taxon>
        <taxon>campanulids</taxon>
        <taxon>Apiales</taxon>
        <taxon>Apiaceae</taxon>
        <taxon>Apioideae</taxon>
        <taxon>Scandiceae</taxon>
        <taxon>Daucinae</taxon>
        <taxon>Daucus</taxon>
        <taxon>Daucus sect. Daucus</taxon>
    </lineage>
</organism>
<dbReference type="Pfam" id="PF13178">
    <property type="entry name" value="DUF4005"/>
    <property type="match status" value="1"/>
</dbReference>
<evidence type="ECO:0000256" key="1">
    <source>
        <dbReference type="ARBA" id="ARBA00022860"/>
    </source>
</evidence>
<comment type="similarity">
    <text evidence="2">Belongs to the IQD family.</text>
</comment>
<dbReference type="Proteomes" id="UP000077755">
    <property type="component" value="Chromosome 6"/>
</dbReference>
<feature type="compositionally biased region" description="Basic and acidic residues" evidence="4">
    <location>
        <begin position="622"/>
        <end position="632"/>
    </location>
</feature>
<gene>
    <name evidence="6" type="ORF">DCAR_0623722</name>
</gene>
<evidence type="ECO:0000313" key="6">
    <source>
        <dbReference type="EMBL" id="WOH04313.1"/>
    </source>
</evidence>
<feature type="compositionally biased region" description="Basic and acidic residues" evidence="4">
    <location>
        <begin position="190"/>
        <end position="213"/>
    </location>
</feature>
<sequence length="734" mass="80429">MGRSTKSCFKIITCGSDSVDRDDLQVSESKSSARGWSFRKRSASHRVLSNTVISEVPSSVNKESPEAVSADYQNQPKAGLPEKSSEMQWTEEVPQLPAAINSKFLEAVVGAEVDTKLDIPPDESVVTVIQTAIRKFLAQRELTKQKNIVTLQAAVRGHLVRRQAVGSLRCVQAIIKMQILVRARHTRLSAEEKRHVKPGRDSSKVKVHEERKSGAKPGAEYTSIEKLLSNSFARRLLESSPSTKSMNIKCDPSRPDSAWEWMERWLTDFTFVATSAAVPYLESDSEEAAVLSKSEQNLASQEFEQPQPESQDSTKSSESPQQPLDKPSDSSPEVELNNLPSKPELEEEQPKRSVEIVASEHTGTEGRKIVFGSRKASNAAFIAAQSKFEELTSTSNLVNSVNSCNEDNEVESGDITFSSSIDDSVKTKDTNLADDAIPTAPKVLLGGSECGTELSITSTLDSPEQSEFGAVDGHEVNISEEEMSNLKNTTICIENEARVDDPSIILNTDLSNPLMVQSEKQSDTDIVNEESSKLEDRSVEIASSMQKKMEHDTVNQMYKSSPEASPRSRVTILDSQTTPSSQVSTKSRKTRSEKNGSSQKRKSLSVGKRSPLPSNDSGVRSSLEKLPKDEKAGKHRNSFGSAKTDHVDEGRRDSSSSPSVPSYMQATESARAKAYANITPRSSPDVQDKESYIKKRHSLPSANGRQGSPRIQRSTSLAQQSTKESGNVPAQGMF</sequence>
<dbReference type="EMBL" id="CP093348">
    <property type="protein sequence ID" value="WOH04313.1"/>
    <property type="molecule type" value="Genomic_DNA"/>
</dbReference>
<feature type="region of interest" description="Disordered" evidence="4">
    <location>
        <begin position="291"/>
        <end position="352"/>
    </location>
</feature>
<dbReference type="PANTHER" id="PTHR32295">
    <property type="entry name" value="IQ-DOMAIN 5-RELATED"/>
    <property type="match status" value="1"/>
</dbReference>
<dbReference type="InterPro" id="IPR000048">
    <property type="entry name" value="IQ_motif_EF-hand-BS"/>
</dbReference>
<dbReference type="Pfam" id="PF00612">
    <property type="entry name" value="IQ"/>
    <property type="match status" value="1"/>
</dbReference>
<proteinExistence type="inferred from homology"/>
<dbReference type="AlphaFoldDB" id="A0AAF1B4H3"/>
<keyword evidence="7" id="KW-1185">Reference proteome</keyword>
<feature type="compositionally biased region" description="Polar residues" evidence="4">
    <location>
        <begin position="700"/>
        <end position="725"/>
    </location>
</feature>
<feature type="domain" description="DUF4005" evidence="5">
    <location>
        <begin position="653"/>
        <end position="720"/>
    </location>
</feature>
<evidence type="ECO:0000313" key="7">
    <source>
        <dbReference type="Proteomes" id="UP000077755"/>
    </source>
</evidence>
<reference evidence="6" key="1">
    <citation type="journal article" date="2016" name="Nat. Genet.">
        <title>A high-quality carrot genome assembly provides new insights into carotenoid accumulation and asterid genome evolution.</title>
        <authorList>
            <person name="Iorizzo M."/>
            <person name="Ellison S."/>
            <person name="Senalik D."/>
            <person name="Zeng P."/>
            <person name="Satapoomin P."/>
            <person name="Huang J."/>
            <person name="Bowman M."/>
            <person name="Iovene M."/>
            <person name="Sanseverino W."/>
            <person name="Cavagnaro P."/>
            <person name="Yildiz M."/>
            <person name="Macko-Podgorni A."/>
            <person name="Moranska E."/>
            <person name="Grzebelus E."/>
            <person name="Grzebelus D."/>
            <person name="Ashrafi H."/>
            <person name="Zheng Z."/>
            <person name="Cheng S."/>
            <person name="Spooner D."/>
            <person name="Van Deynze A."/>
            <person name="Simon P."/>
        </authorList>
    </citation>
    <scope>NUCLEOTIDE SEQUENCE</scope>
    <source>
        <tissue evidence="6">Leaf</tissue>
    </source>
</reference>
<dbReference type="InterPro" id="IPR025064">
    <property type="entry name" value="DUF4005"/>
</dbReference>
<feature type="compositionally biased region" description="Polar residues" evidence="4">
    <location>
        <begin position="554"/>
        <end position="563"/>
    </location>
</feature>
<evidence type="ECO:0000259" key="5">
    <source>
        <dbReference type="Pfam" id="PF13178"/>
    </source>
</evidence>
<name>A0AAF1B4H3_DAUCS</name>
<feature type="compositionally biased region" description="Low complexity" evidence="4">
    <location>
        <begin position="300"/>
        <end position="311"/>
    </location>
</feature>
<dbReference type="GO" id="GO:0005516">
    <property type="term" value="F:calmodulin binding"/>
    <property type="evidence" value="ECO:0007669"/>
    <property type="project" value="UniProtKB-KW"/>
</dbReference>
<feature type="compositionally biased region" description="Polar residues" evidence="4">
    <location>
        <begin position="573"/>
        <end position="585"/>
    </location>
</feature>
<feature type="compositionally biased region" description="Basic and acidic residues" evidence="4">
    <location>
        <begin position="643"/>
        <end position="654"/>
    </location>
</feature>
<reference evidence="6" key="2">
    <citation type="submission" date="2022-03" db="EMBL/GenBank/DDBJ databases">
        <title>Draft title - Genomic analysis of global carrot germplasm unveils the trajectory of domestication and the origin of high carotenoid orange carrot.</title>
        <authorList>
            <person name="Iorizzo M."/>
            <person name="Ellison S."/>
            <person name="Senalik D."/>
            <person name="Macko-Podgorni A."/>
            <person name="Grzebelus D."/>
            <person name="Bostan H."/>
            <person name="Rolling W."/>
            <person name="Curaba J."/>
            <person name="Simon P."/>
        </authorList>
    </citation>
    <scope>NUCLEOTIDE SEQUENCE</scope>
    <source>
        <tissue evidence="6">Leaf</tissue>
    </source>
</reference>
<evidence type="ECO:0000256" key="3">
    <source>
        <dbReference type="ARBA" id="ARBA00024378"/>
    </source>
</evidence>
<keyword evidence="1" id="KW-0112">Calmodulin-binding</keyword>
<dbReference type="PANTHER" id="PTHR32295:SF154">
    <property type="entry name" value="PROTEIN IQ-DOMAIN 32"/>
    <property type="match status" value="1"/>
</dbReference>